<organism evidence="2 3">
    <name type="scientific">Campylobacter iguaniorum</name>
    <dbReference type="NCBI Taxonomy" id="1244531"/>
    <lineage>
        <taxon>Bacteria</taxon>
        <taxon>Pseudomonadati</taxon>
        <taxon>Campylobacterota</taxon>
        <taxon>Epsilonproteobacteria</taxon>
        <taxon>Campylobacterales</taxon>
        <taxon>Campylobacteraceae</taxon>
        <taxon>Campylobacter</taxon>
    </lineage>
</organism>
<sequence length="291" mass="33174">MDIKNAVTPINVPTLNNGVKLYNKNEETRLDALAGGFDLITPMWQYHKDGAQKGAYQSSLESDFLITGSIRTTIFGMETYANFDAKINWTNTANKALMEFNLALGEDFKKSDFSKDELEKVGLDLKNMPNLKQNIDKSTVFNIFLYQNINKYLDVDYAIQKLLNSGVYEKGNEEEDRQIKEFVKYQLMAHWESSPASMEFVKNLTKDMDLNNAKIEKSKDDNQATEPQNEPKSDEKSPRKAIEGKSQDNTTYSQSSQIYSKAFLEFLKSQNLDSSSMAELLKNIEKSNIKV</sequence>
<reference evidence="3" key="1">
    <citation type="journal article" date="2014" name="Genome Announc.">
        <title>Complete Genome Sequence of Campylobacter iguaniorum Strain 1485ET, Isolated from a Bearded Dragon (Pogona vitticeps).</title>
        <authorList>
            <person name="Gilbert M.J."/>
            <person name="Miller W.G."/>
            <person name="Yee E."/>
            <person name="Kik M."/>
            <person name="Wagenaar J.A."/>
            <person name="Duim B."/>
        </authorList>
    </citation>
    <scope>NUCLEOTIDE SEQUENCE [LARGE SCALE GENOMIC DNA]</scope>
    <source>
        <strain evidence="3">1485E</strain>
    </source>
</reference>
<keyword evidence="3" id="KW-1185">Reference proteome</keyword>
<dbReference type="AlphaFoldDB" id="A0A076F9Q9"/>
<dbReference type="KEGG" id="caj:CIG1485E_0362"/>
<dbReference type="EMBL" id="CP009043">
    <property type="protein sequence ID" value="AII14232.1"/>
    <property type="molecule type" value="Genomic_DNA"/>
</dbReference>
<dbReference type="OrthoDB" id="5359063at2"/>
<gene>
    <name evidence="2" type="ORF">CIG1485E_0362</name>
</gene>
<accession>A0A076F9Q9</accession>
<dbReference type="RefSeq" id="WP_038453082.1">
    <property type="nucleotide sequence ID" value="NZ_CP009043.1"/>
</dbReference>
<protein>
    <submittedName>
        <fullName evidence="2">Uncharacterized protein</fullName>
    </submittedName>
</protein>
<evidence type="ECO:0000256" key="1">
    <source>
        <dbReference type="SAM" id="MobiDB-lite"/>
    </source>
</evidence>
<dbReference type="Proteomes" id="UP000028486">
    <property type="component" value="Chromosome"/>
</dbReference>
<feature type="compositionally biased region" description="Basic and acidic residues" evidence="1">
    <location>
        <begin position="229"/>
        <end position="246"/>
    </location>
</feature>
<dbReference type="HOGENOM" id="CLU_955409_0_0_7"/>
<evidence type="ECO:0000313" key="3">
    <source>
        <dbReference type="Proteomes" id="UP000028486"/>
    </source>
</evidence>
<evidence type="ECO:0000313" key="2">
    <source>
        <dbReference type="EMBL" id="AII14232.1"/>
    </source>
</evidence>
<proteinExistence type="predicted"/>
<name>A0A076F9Q9_9BACT</name>
<feature type="region of interest" description="Disordered" evidence="1">
    <location>
        <begin position="214"/>
        <end position="254"/>
    </location>
</feature>